<keyword evidence="5" id="KW-1185">Reference proteome</keyword>
<dbReference type="Proteomes" id="UP000191144">
    <property type="component" value="Chromosome H"/>
</dbReference>
<evidence type="ECO:0000256" key="2">
    <source>
        <dbReference type="SAM" id="MobiDB-lite"/>
    </source>
</evidence>
<dbReference type="InterPro" id="IPR014756">
    <property type="entry name" value="Ig_E-set"/>
</dbReference>
<proteinExistence type="predicted"/>
<feature type="region of interest" description="Disordered" evidence="2">
    <location>
        <begin position="144"/>
        <end position="164"/>
    </location>
</feature>
<accession>A0A1G4KIT3</accession>
<dbReference type="OrthoDB" id="5873279at2759"/>
<dbReference type="EMBL" id="LT598480">
    <property type="protein sequence ID" value="SCV04424.1"/>
    <property type="molecule type" value="Genomic_DNA"/>
</dbReference>
<protein>
    <submittedName>
        <fullName evidence="4">LAME_0H18316g1_1</fullName>
    </submittedName>
</protein>
<dbReference type="SUPFAM" id="SSF81296">
    <property type="entry name" value="E set domains"/>
    <property type="match status" value="1"/>
</dbReference>
<keyword evidence="1" id="KW-0597">Phosphoprotein</keyword>
<feature type="region of interest" description="Disordered" evidence="2">
    <location>
        <begin position="191"/>
        <end position="222"/>
    </location>
</feature>
<dbReference type="Pfam" id="PF16561">
    <property type="entry name" value="AMPK1_CBM"/>
    <property type="match status" value="1"/>
</dbReference>
<evidence type="ECO:0000313" key="5">
    <source>
        <dbReference type="Proteomes" id="UP000191144"/>
    </source>
</evidence>
<evidence type="ECO:0000256" key="1">
    <source>
        <dbReference type="ARBA" id="ARBA00022553"/>
    </source>
</evidence>
<name>A0A1G4KIT3_9SACH</name>
<dbReference type="AlphaFoldDB" id="A0A1G4KIT3"/>
<feature type="region of interest" description="Disordered" evidence="2">
    <location>
        <begin position="105"/>
        <end position="131"/>
    </location>
</feature>
<dbReference type="InterPro" id="IPR013783">
    <property type="entry name" value="Ig-like_fold"/>
</dbReference>
<feature type="domain" description="AMP-activated protein kinase glycogen-binding" evidence="3">
    <location>
        <begin position="20"/>
        <end position="92"/>
    </location>
</feature>
<dbReference type="CDD" id="cd02859">
    <property type="entry name" value="E_set_AMPKbeta_like_N"/>
    <property type="match status" value="1"/>
</dbReference>
<evidence type="ECO:0000259" key="3">
    <source>
        <dbReference type="Pfam" id="PF16561"/>
    </source>
</evidence>
<dbReference type="Gene3D" id="2.60.40.10">
    <property type="entry name" value="Immunoglobulins"/>
    <property type="match status" value="1"/>
</dbReference>
<dbReference type="InterPro" id="IPR032640">
    <property type="entry name" value="AMPK1_CBM"/>
</dbReference>
<organism evidence="4 5">
    <name type="scientific">Lachancea meyersii CBS 8951</name>
    <dbReference type="NCBI Taxonomy" id="1266667"/>
    <lineage>
        <taxon>Eukaryota</taxon>
        <taxon>Fungi</taxon>
        <taxon>Dikarya</taxon>
        <taxon>Ascomycota</taxon>
        <taxon>Saccharomycotina</taxon>
        <taxon>Saccharomycetes</taxon>
        <taxon>Saccharomycetales</taxon>
        <taxon>Saccharomycetaceae</taxon>
        <taxon>Lachancea</taxon>
    </lineage>
</organism>
<sequence length="238" mass="26185">MSTHALRIPEYALGHYSPNDKVVITGSFDNWEHMNHILEFNDSEKSYVVTIPGGDSDSIIFKFVINDKEWVCLPYFETQIDSRGLVNNILRWQDYTDECLDNITISSAAPGPENPPERPRTQTSDGSDGLAGINAEFAASKSECAPFATSPGPRSALQATQSSPVEHDYIHVSSQDELSSTENLDLTFQDSCGSAGEPVAPGSSHDSRELQEESPPSSQKRLQSLVSVVKRVKMYWSG</sequence>
<gene>
    <name evidence="4" type="ORF">LAME_0H18316G</name>
</gene>
<reference evidence="5" key="1">
    <citation type="submission" date="2016-03" db="EMBL/GenBank/DDBJ databases">
        <authorList>
            <person name="Devillers Hugo."/>
        </authorList>
    </citation>
    <scope>NUCLEOTIDE SEQUENCE [LARGE SCALE GENOMIC DNA]</scope>
</reference>
<evidence type="ECO:0000313" key="4">
    <source>
        <dbReference type="EMBL" id="SCV04424.1"/>
    </source>
</evidence>